<dbReference type="Proteomes" id="UP000011518">
    <property type="component" value="Unassembled WGS sequence"/>
</dbReference>
<evidence type="ECO:0000256" key="1">
    <source>
        <dbReference type="SAM" id="MobiDB-lite"/>
    </source>
</evidence>
<feature type="compositionally biased region" description="Polar residues" evidence="1">
    <location>
        <begin position="90"/>
        <end position="100"/>
    </location>
</feature>
<reference evidence="3" key="2">
    <citation type="journal article" date="2013" name="Nat. Commun.">
        <title>Genome of the Chinese tree shrew.</title>
        <authorList>
            <person name="Fan Y."/>
            <person name="Huang Z.Y."/>
            <person name="Cao C.C."/>
            <person name="Chen C.S."/>
            <person name="Chen Y.X."/>
            <person name="Fan D.D."/>
            <person name="He J."/>
            <person name="Hou H.L."/>
            <person name="Hu L."/>
            <person name="Hu X.T."/>
            <person name="Jiang X.T."/>
            <person name="Lai R."/>
            <person name="Lang Y.S."/>
            <person name="Liang B."/>
            <person name="Liao S.G."/>
            <person name="Mu D."/>
            <person name="Ma Y.Y."/>
            <person name="Niu Y.Y."/>
            <person name="Sun X.Q."/>
            <person name="Xia J.Q."/>
            <person name="Xiao J."/>
            <person name="Xiong Z.Q."/>
            <person name="Xu L."/>
            <person name="Yang L."/>
            <person name="Zhang Y."/>
            <person name="Zhao W."/>
            <person name="Zhao X.D."/>
            <person name="Zheng Y.T."/>
            <person name="Zhou J.M."/>
            <person name="Zhu Y.B."/>
            <person name="Zhang G.J."/>
            <person name="Wang J."/>
            <person name="Yao Y.G."/>
        </authorList>
    </citation>
    <scope>NUCLEOTIDE SEQUENCE [LARGE SCALE GENOMIC DNA]</scope>
</reference>
<feature type="compositionally biased region" description="Polar residues" evidence="1">
    <location>
        <begin position="57"/>
        <end position="70"/>
    </location>
</feature>
<dbReference type="EMBL" id="KB321041">
    <property type="protein sequence ID" value="ELW48462.1"/>
    <property type="molecule type" value="Genomic_DNA"/>
</dbReference>
<organism evidence="2 3">
    <name type="scientific">Tupaia chinensis</name>
    <name type="common">Chinese tree shrew</name>
    <name type="synonym">Tupaia belangeri chinensis</name>
    <dbReference type="NCBI Taxonomy" id="246437"/>
    <lineage>
        <taxon>Eukaryota</taxon>
        <taxon>Metazoa</taxon>
        <taxon>Chordata</taxon>
        <taxon>Craniata</taxon>
        <taxon>Vertebrata</taxon>
        <taxon>Euteleostomi</taxon>
        <taxon>Mammalia</taxon>
        <taxon>Eutheria</taxon>
        <taxon>Euarchontoglires</taxon>
        <taxon>Scandentia</taxon>
        <taxon>Tupaiidae</taxon>
        <taxon>Tupaia</taxon>
    </lineage>
</organism>
<proteinExistence type="predicted"/>
<dbReference type="AlphaFoldDB" id="L9JHC9"/>
<name>L9JHC9_TUPCH</name>
<sequence>MDKATFRLRNGKDKAAEDTARSYGNLLSASGVLCTEEAALDGVDMCRRCHYTSPCSGQLASGSAEPTHSPMSPMPGARWPFPQPRLRGANASSKETGYEE</sequence>
<evidence type="ECO:0000313" key="2">
    <source>
        <dbReference type="EMBL" id="ELW48462.1"/>
    </source>
</evidence>
<keyword evidence="3" id="KW-1185">Reference proteome</keyword>
<reference evidence="3" key="1">
    <citation type="submission" date="2012-07" db="EMBL/GenBank/DDBJ databases">
        <title>Genome of the Chinese tree shrew, a rising model animal genetically related to primates.</title>
        <authorList>
            <person name="Zhang G."/>
            <person name="Fan Y."/>
            <person name="Yao Y."/>
            <person name="Huang Z."/>
        </authorList>
    </citation>
    <scope>NUCLEOTIDE SEQUENCE [LARGE SCALE GENOMIC DNA]</scope>
</reference>
<protein>
    <submittedName>
        <fullName evidence="2">Uncharacterized protein</fullName>
    </submittedName>
</protein>
<accession>L9JHC9</accession>
<feature type="region of interest" description="Disordered" evidence="1">
    <location>
        <begin position="57"/>
        <end position="100"/>
    </location>
</feature>
<evidence type="ECO:0000313" key="3">
    <source>
        <dbReference type="Proteomes" id="UP000011518"/>
    </source>
</evidence>
<gene>
    <name evidence="2" type="ORF">TREES_T100007893</name>
</gene>
<dbReference type="InParanoid" id="L9JHC9"/>